<evidence type="ECO:0000259" key="6">
    <source>
        <dbReference type="PROSITE" id="PS50089"/>
    </source>
</evidence>
<dbReference type="AlphaFoldDB" id="A0ABD2CH59"/>
<evidence type="ECO:0000256" key="1">
    <source>
        <dbReference type="ARBA" id="ARBA00022723"/>
    </source>
</evidence>
<comment type="caution">
    <text evidence="7">The sequence shown here is derived from an EMBL/GenBank/DDBJ whole genome shotgun (WGS) entry which is preliminary data.</text>
</comment>
<dbReference type="GO" id="GO:0008270">
    <property type="term" value="F:zinc ion binding"/>
    <property type="evidence" value="ECO:0007669"/>
    <property type="project" value="UniProtKB-KW"/>
</dbReference>
<keyword evidence="3" id="KW-0862">Zinc</keyword>
<gene>
    <name evidence="7" type="ORF">V1477_006958</name>
</gene>
<evidence type="ECO:0000256" key="3">
    <source>
        <dbReference type="ARBA" id="ARBA00022833"/>
    </source>
</evidence>
<dbReference type="EMBL" id="JAYRBN010000050">
    <property type="protein sequence ID" value="KAL2744416.1"/>
    <property type="molecule type" value="Genomic_DNA"/>
</dbReference>
<dbReference type="SUPFAM" id="SSF57850">
    <property type="entry name" value="RING/U-box"/>
    <property type="match status" value="1"/>
</dbReference>
<dbReference type="SMART" id="SM00184">
    <property type="entry name" value="RING"/>
    <property type="match status" value="1"/>
</dbReference>
<evidence type="ECO:0000313" key="8">
    <source>
        <dbReference type="Proteomes" id="UP001607303"/>
    </source>
</evidence>
<keyword evidence="1" id="KW-0479">Metal-binding</keyword>
<feature type="domain" description="RING-type" evidence="6">
    <location>
        <begin position="5"/>
        <end position="46"/>
    </location>
</feature>
<dbReference type="InterPro" id="IPR013083">
    <property type="entry name" value="Znf_RING/FYVE/PHD"/>
</dbReference>
<proteinExistence type="predicted"/>
<accession>A0ABD2CH59</accession>
<dbReference type="PROSITE" id="PS50089">
    <property type="entry name" value="ZF_RING_2"/>
    <property type="match status" value="1"/>
</dbReference>
<reference evidence="7 8" key="1">
    <citation type="journal article" date="2024" name="Ann. Entomol. Soc. Am.">
        <title>Genomic analyses of the southern and eastern yellowjacket wasps (Hymenoptera: Vespidae) reveal evolutionary signatures of social life.</title>
        <authorList>
            <person name="Catto M.A."/>
            <person name="Caine P.B."/>
            <person name="Orr S.E."/>
            <person name="Hunt B.G."/>
            <person name="Goodisman M.A.D."/>
        </authorList>
    </citation>
    <scope>NUCLEOTIDE SEQUENCE [LARGE SCALE GENOMIC DNA]</scope>
    <source>
        <strain evidence="7">232</strain>
        <tissue evidence="7">Head and thorax</tissue>
    </source>
</reference>
<protein>
    <submittedName>
        <fullName evidence="7">E3 ubiquitin-protein ligase TRAIP-like</fullName>
    </submittedName>
</protein>
<name>A0ABD2CH59_VESMC</name>
<dbReference type="InterPro" id="IPR001841">
    <property type="entry name" value="Znf_RING"/>
</dbReference>
<feature type="coiled-coil region" evidence="5">
    <location>
        <begin position="232"/>
        <end position="273"/>
    </location>
</feature>
<dbReference type="PANTHER" id="PTHR46569:SF1">
    <property type="entry name" value="E3 UBIQUITIN-PROTEIN LIGASE RFWD3-RELATED"/>
    <property type="match status" value="1"/>
</dbReference>
<dbReference type="SMART" id="SM00744">
    <property type="entry name" value="RINGv"/>
    <property type="match status" value="1"/>
</dbReference>
<dbReference type="Proteomes" id="UP001607303">
    <property type="component" value="Unassembled WGS sequence"/>
</dbReference>
<keyword evidence="2 4" id="KW-0863">Zinc-finger</keyword>
<evidence type="ECO:0000256" key="2">
    <source>
        <dbReference type="ARBA" id="ARBA00022771"/>
    </source>
</evidence>
<evidence type="ECO:0000256" key="4">
    <source>
        <dbReference type="PROSITE-ProRule" id="PRU00175"/>
    </source>
</evidence>
<sequence>MNIVCVICSDLLMPSDDVFHTPCGHIFHFTCLMQWLERSKSCPQCREKTNQNKIHRIYFNFSNNDTIVEDTSSLQDKVDKLTFQILLKDKDIKHYTEKNENLEKQNSGLRSEVKKVESEVREKETAIYALKEQIKFFRQQCSEVDIINKEVIRLRKRVEELKNLKFIICVLSIQLLMDASAEKVDDMVSKTNDPSTLITYISIMKREMAKCVNKRREMRTKLQSVQHELTKVSMERNYLLEEQEKRKKLEEELMICENEKMVLQNKLQDIENNSITKTHVLNIIKPKENCLNSIEISEEEVKYIDKIDVTNNTQSSQKRKINLLEDIKINSPNIPIQSQGILALKEQYAVRRAAKSTFSILTKKPRLSQNSVESLKNGSIAYDGFGGHSKYDKFPSPIQSAKLKKTKECLSKPRKLKLDTGDNKKLSDLIVDIS</sequence>
<dbReference type="InterPro" id="IPR052639">
    <property type="entry name" value="TRAIP_ubiq-protein_ligase"/>
</dbReference>
<keyword evidence="5" id="KW-0175">Coiled coil</keyword>
<dbReference type="Pfam" id="PF13639">
    <property type="entry name" value="zf-RING_2"/>
    <property type="match status" value="1"/>
</dbReference>
<dbReference type="Gene3D" id="3.30.40.10">
    <property type="entry name" value="Zinc/RING finger domain, C3HC4 (zinc finger)"/>
    <property type="match status" value="1"/>
</dbReference>
<organism evidence="7 8">
    <name type="scientific">Vespula maculifrons</name>
    <name type="common">Eastern yellow jacket</name>
    <name type="synonym">Wasp</name>
    <dbReference type="NCBI Taxonomy" id="7453"/>
    <lineage>
        <taxon>Eukaryota</taxon>
        <taxon>Metazoa</taxon>
        <taxon>Ecdysozoa</taxon>
        <taxon>Arthropoda</taxon>
        <taxon>Hexapoda</taxon>
        <taxon>Insecta</taxon>
        <taxon>Pterygota</taxon>
        <taxon>Neoptera</taxon>
        <taxon>Endopterygota</taxon>
        <taxon>Hymenoptera</taxon>
        <taxon>Apocrita</taxon>
        <taxon>Aculeata</taxon>
        <taxon>Vespoidea</taxon>
        <taxon>Vespidae</taxon>
        <taxon>Vespinae</taxon>
        <taxon>Vespula</taxon>
    </lineage>
</organism>
<keyword evidence="8" id="KW-1185">Reference proteome</keyword>
<evidence type="ECO:0000256" key="5">
    <source>
        <dbReference type="SAM" id="Coils"/>
    </source>
</evidence>
<evidence type="ECO:0000313" key="7">
    <source>
        <dbReference type="EMBL" id="KAL2744416.1"/>
    </source>
</evidence>
<dbReference type="PANTHER" id="PTHR46569">
    <property type="entry name" value="E3 UBIQUITIN-PROTEIN LIGASE TRAIP"/>
    <property type="match status" value="1"/>
</dbReference>
<feature type="coiled-coil region" evidence="5">
    <location>
        <begin position="85"/>
        <end position="164"/>
    </location>
</feature>
<dbReference type="InterPro" id="IPR011016">
    <property type="entry name" value="Znf_RING-CH"/>
</dbReference>